<organism evidence="7 8">
    <name type="scientific">Nephila pilipes</name>
    <name type="common">Giant wood spider</name>
    <name type="synonym">Nephila maculata</name>
    <dbReference type="NCBI Taxonomy" id="299642"/>
    <lineage>
        <taxon>Eukaryota</taxon>
        <taxon>Metazoa</taxon>
        <taxon>Ecdysozoa</taxon>
        <taxon>Arthropoda</taxon>
        <taxon>Chelicerata</taxon>
        <taxon>Arachnida</taxon>
        <taxon>Araneae</taxon>
        <taxon>Araneomorphae</taxon>
        <taxon>Entelegynae</taxon>
        <taxon>Araneoidea</taxon>
        <taxon>Nephilidae</taxon>
        <taxon>Nephila</taxon>
    </lineage>
</organism>
<evidence type="ECO:0000256" key="2">
    <source>
        <dbReference type="ARBA" id="ARBA00022692"/>
    </source>
</evidence>
<dbReference type="AlphaFoldDB" id="A0A8X6QIQ7"/>
<feature type="transmembrane region" description="Helical" evidence="5">
    <location>
        <begin position="100"/>
        <end position="120"/>
    </location>
</feature>
<dbReference type="PANTHER" id="PTHR24064">
    <property type="entry name" value="SOLUTE CARRIER FAMILY 22 MEMBER"/>
    <property type="match status" value="1"/>
</dbReference>
<feature type="transmembrane region" description="Helical" evidence="5">
    <location>
        <begin position="359"/>
        <end position="378"/>
    </location>
</feature>
<dbReference type="InterPro" id="IPR036259">
    <property type="entry name" value="MFS_trans_sf"/>
</dbReference>
<sequence>MDMFEVIGSFGPWQRKVFIIFFIINIVGMWQNLATTFFAPNMDFRCVDSVSRNDNGTTFDNSCEVQVGNRSFPCTKWEYDTSFYSQTIVSEWDLVCDREWLISLSKSVYMGGFLVSVIFFGQLSDSIGRLPAVVISYIITVVSMLMTLLSTSYVMFMILRFLQAFGRTALSTVGYVLVMELVGPRHRTDVGIAIQLGWSIGFASLSAVGWFFRHWFWFQLALFVPILPFFFTYHLVPESPRWLLTKGKKKRFEKLVEKAARINGKEIKGSVQHLMQNKSEEGSQKTLTLLYILKWPKMRNRVLNSNYVWFVNSFMYYGLSFNTNDLAGNPYLNLFLAGALEFPSYAFLFWSIKKWGRRLTLIFLMVVGGAACASIVAVPDGEHSWITQSRFWLTAQINKMLVGLRIDKLIEDDEMAF</sequence>
<dbReference type="Pfam" id="PF00083">
    <property type="entry name" value="Sugar_tr"/>
    <property type="match status" value="1"/>
</dbReference>
<feature type="transmembrane region" description="Helical" evidence="5">
    <location>
        <begin position="190"/>
        <end position="210"/>
    </location>
</feature>
<feature type="transmembrane region" description="Helical" evidence="5">
    <location>
        <begin position="216"/>
        <end position="236"/>
    </location>
</feature>
<evidence type="ECO:0000313" key="7">
    <source>
        <dbReference type="EMBL" id="GFU15713.1"/>
    </source>
</evidence>
<protein>
    <submittedName>
        <fullName evidence="7">Organic cation transporter protein</fullName>
    </submittedName>
</protein>
<dbReference type="SUPFAM" id="SSF103473">
    <property type="entry name" value="MFS general substrate transporter"/>
    <property type="match status" value="1"/>
</dbReference>
<evidence type="ECO:0000259" key="6">
    <source>
        <dbReference type="PROSITE" id="PS50850"/>
    </source>
</evidence>
<dbReference type="EMBL" id="BMAW01079546">
    <property type="protein sequence ID" value="GFU15713.1"/>
    <property type="molecule type" value="Genomic_DNA"/>
</dbReference>
<feature type="transmembrane region" description="Helical" evidence="5">
    <location>
        <begin position="132"/>
        <end position="158"/>
    </location>
</feature>
<gene>
    <name evidence="7" type="primary">Orct</name>
    <name evidence="7" type="ORF">NPIL_55321</name>
</gene>
<reference evidence="7" key="1">
    <citation type="submission" date="2020-08" db="EMBL/GenBank/DDBJ databases">
        <title>Multicomponent nature underlies the extraordinary mechanical properties of spider dragline silk.</title>
        <authorList>
            <person name="Kono N."/>
            <person name="Nakamura H."/>
            <person name="Mori M."/>
            <person name="Yoshida Y."/>
            <person name="Ohtoshi R."/>
            <person name="Malay A.D."/>
            <person name="Moran D.A.P."/>
            <person name="Tomita M."/>
            <person name="Numata K."/>
            <person name="Arakawa K."/>
        </authorList>
    </citation>
    <scope>NUCLEOTIDE SEQUENCE</scope>
</reference>
<comment type="caution">
    <text evidence="7">The sequence shown here is derived from an EMBL/GenBank/DDBJ whole genome shotgun (WGS) entry which is preliminary data.</text>
</comment>
<accession>A0A8X6QIQ7</accession>
<feature type="transmembrane region" description="Helical" evidence="5">
    <location>
        <begin position="302"/>
        <end position="319"/>
    </location>
</feature>
<keyword evidence="4 5" id="KW-0472">Membrane</keyword>
<evidence type="ECO:0000256" key="3">
    <source>
        <dbReference type="ARBA" id="ARBA00022989"/>
    </source>
</evidence>
<keyword evidence="3 5" id="KW-1133">Transmembrane helix</keyword>
<evidence type="ECO:0000256" key="5">
    <source>
        <dbReference type="SAM" id="Phobius"/>
    </source>
</evidence>
<dbReference type="InterPro" id="IPR020846">
    <property type="entry name" value="MFS_dom"/>
</dbReference>
<name>A0A8X6QIQ7_NEPPI</name>
<feature type="transmembrane region" description="Helical" evidence="5">
    <location>
        <begin position="17"/>
        <end position="39"/>
    </location>
</feature>
<dbReference type="Proteomes" id="UP000887013">
    <property type="component" value="Unassembled WGS sequence"/>
</dbReference>
<feature type="transmembrane region" description="Helical" evidence="5">
    <location>
        <begin position="331"/>
        <end position="352"/>
    </location>
</feature>
<dbReference type="GO" id="GO:0022857">
    <property type="term" value="F:transmembrane transporter activity"/>
    <property type="evidence" value="ECO:0007669"/>
    <property type="project" value="InterPro"/>
</dbReference>
<feature type="transmembrane region" description="Helical" evidence="5">
    <location>
        <begin position="164"/>
        <end position="183"/>
    </location>
</feature>
<evidence type="ECO:0000256" key="4">
    <source>
        <dbReference type="ARBA" id="ARBA00023136"/>
    </source>
</evidence>
<feature type="domain" description="Major facilitator superfamily (MFS) profile" evidence="6">
    <location>
        <begin position="20"/>
        <end position="417"/>
    </location>
</feature>
<dbReference type="PROSITE" id="PS50850">
    <property type="entry name" value="MFS"/>
    <property type="match status" value="1"/>
</dbReference>
<dbReference type="GO" id="GO:0016020">
    <property type="term" value="C:membrane"/>
    <property type="evidence" value="ECO:0007669"/>
    <property type="project" value="UniProtKB-SubCell"/>
</dbReference>
<proteinExistence type="predicted"/>
<evidence type="ECO:0000256" key="1">
    <source>
        <dbReference type="ARBA" id="ARBA00004141"/>
    </source>
</evidence>
<dbReference type="Gene3D" id="1.20.1250.20">
    <property type="entry name" value="MFS general substrate transporter like domains"/>
    <property type="match status" value="1"/>
</dbReference>
<dbReference type="OrthoDB" id="8049622at2759"/>
<evidence type="ECO:0000313" key="8">
    <source>
        <dbReference type="Proteomes" id="UP000887013"/>
    </source>
</evidence>
<keyword evidence="8" id="KW-1185">Reference proteome</keyword>
<comment type="subcellular location">
    <subcellularLocation>
        <location evidence="1">Membrane</location>
        <topology evidence="1">Multi-pass membrane protein</topology>
    </subcellularLocation>
</comment>
<keyword evidence="2 5" id="KW-0812">Transmembrane</keyword>
<dbReference type="InterPro" id="IPR005828">
    <property type="entry name" value="MFS_sugar_transport-like"/>
</dbReference>